<comment type="subcellular location">
    <subcellularLocation>
        <location evidence="1">Chromosome</location>
    </subcellularLocation>
    <subcellularLocation>
        <location evidence="2">Cytoplasm</location>
    </subcellularLocation>
</comment>
<keyword evidence="14" id="KW-1185">Reference proteome</keyword>
<evidence type="ECO:0000256" key="7">
    <source>
        <dbReference type="ARBA" id="ARBA00022618"/>
    </source>
</evidence>
<dbReference type="Proteomes" id="UP000240830">
    <property type="component" value="Unassembled WGS sequence"/>
</dbReference>
<reference evidence="13 14" key="1">
    <citation type="submission" date="2016-10" db="EMBL/GenBank/DDBJ databases">
        <title>The genome of Paramicrosporidium saccamoebae is the missing link in understanding Cryptomycota and Microsporidia evolution.</title>
        <authorList>
            <person name="Quandt C.A."/>
            <person name="Beaudet D."/>
            <person name="Corsaro D."/>
            <person name="Michel R."/>
            <person name="Corradi N."/>
            <person name="James T."/>
        </authorList>
    </citation>
    <scope>NUCLEOTIDE SEQUENCE [LARGE SCALE GENOMIC DNA]</scope>
    <source>
        <strain evidence="13 14">KSL3</strain>
    </source>
</reference>
<evidence type="ECO:0000256" key="4">
    <source>
        <dbReference type="ARBA" id="ARBA00016065"/>
    </source>
</evidence>
<proteinExistence type="inferred from homology"/>
<dbReference type="GO" id="GO:0003682">
    <property type="term" value="F:chromatin binding"/>
    <property type="evidence" value="ECO:0007669"/>
    <property type="project" value="TreeGrafter"/>
</dbReference>
<keyword evidence="10 11" id="KW-0131">Cell cycle</keyword>
<organism evidence="13 14">
    <name type="scientific">Paramicrosporidium saccamoebae</name>
    <dbReference type="NCBI Taxonomy" id="1246581"/>
    <lineage>
        <taxon>Eukaryota</taxon>
        <taxon>Fungi</taxon>
        <taxon>Fungi incertae sedis</taxon>
        <taxon>Cryptomycota</taxon>
        <taxon>Cryptomycota incertae sedis</taxon>
        <taxon>Paramicrosporidium</taxon>
    </lineage>
</organism>
<evidence type="ECO:0000313" key="14">
    <source>
        <dbReference type="Proteomes" id="UP000240830"/>
    </source>
</evidence>
<dbReference type="InterPro" id="IPR022816">
    <property type="entry name" value="Condensin_barren_su2"/>
</dbReference>
<evidence type="ECO:0000256" key="2">
    <source>
        <dbReference type="ARBA" id="ARBA00004496"/>
    </source>
</evidence>
<dbReference type="PANTHER" id="PTHR13108">
    <property type="entry name" value="CONDENSIN COMPLEX SUBUNIT 2"/>
    <property type="match status" value="1"/>
</dbReference>
<dbReference type="AlphaFoldDB" id="A0A2H9TJT6"/>
<comment type="caution">
    <text evidence="13">The sequence shown here is derived from an EMBL/GenBank/DDBJ whole genome shotgun (WGS) entry which is preliminary data.</text>
</comment>
<evidence type="ECO:0000313" key="13">
    <source>
        <dbReference type="EMBL" id="PJF18021.1"/>
    </source>
</evidence>
<evidence type="ECO:0000256" key="11">
    <source>
        <dbReference type="PIRNR" id="PIRNR017126"/>
    </source>
</evidence>
<dbReference type="GO" id="GO:0000796">
    <property type="term" value="C:condensin complex"/>
    <property type="evidence" value="ECO:0007669"/>
    <property type="project" value="InterPro"/>
</dbReference>
<dbReference type="Pfam" id="PF05786">
    <property type="entry name" value="Cnd2"/>
    <property type="match status" value="1"/>
</dbReference>
<dbReference type="STRING" id="1246581.A0A2H9TJT6"/>
<evidence type="ECO:0000256" key="3">
    <source>
        <dbReference type="ARBA" id="ARBA00009471"/>
    </source>
</evidence>
<keyword evidence="7 11" id="KW-0132">Cell division</keyword>
<feature type="compositionally biased region" description="Basic and acidic residues" evidence="12">
    <location>
        <begin position="58"/>
        <end position="69"/>
    </location>
</feature>
<gene>
    <name evidence="13" type="ORF">PSACC_02162</name>
</gene>
<evidence type="ECO:0000256" key="6">
    <source>
        <dbReference type="ARBA" id="ARBA00022490"/>
    </source>
</evidence>
<evidence type="ECO:0000256" key="8">
    <source>
        <dbReference type="ARBA" id="ARBA00022776"/>
    </source>
</evidence>
<dbReference type="GO" id="GO:0007076">
    <property type="term" value="P:mitotic chromosome condensation"/>
    <property type="evidence" value="ECO:0007669"/>
    <property type="project" value="InterPro"/>
</dbReference>
<name>A0A2H9TJT6_9FUNG</name>
<evidence type="ECO:0000256" key="9">
    <source>
        <dbReference type="ARBA" id="ARBA00023067"/>
    </source>
</evidence>
<keyword evidence="9 11" id="KW-0226">DNA condensation</keyword>
<accession>A0A2H9TJT6</accession>
<keyword evidence="5" id="KW-0158">Chromosome</keyword>
<protein>
    <recommendedName>
        <fullName evidence="4 11">Condensin complex subunit 2</fullName>
    </recommendedName>
</protein>
<dbReference type="EMBL" id="MTSL01000149">
    <property type="protein sequence ID" value="PJF18021.1"/>
    <property type="molecule type" value="Genomic_DNA"/>
</dbReference>
<dbReference type="PIRSF" id="PIRSF017126">
    <property type="entry name" value="Condensin_H"/>
    <property type="match status" value="1"/>
</dbReference>
<keyword evidence="6" id="KW-0963">Cytoplasm</keyword>
<evidence type="ECO:0000256" key="5">
    <source>
        <dbReference type="ARBA" id="ARBA00022454"/>
    </source>
</evidence>
<dbReference type="GO" id="GO:0005737">
    <property type="term" value="C:cytoplasm"/>
    <property type="evidence" value="ECO:0007669"/>
    <property type="project" value="UniProtKB-SubCell"/>
</dbReference>
<dbReference type="GO" id="GO:0051301">
    <property type="term" value="P:cell division"/>
    <property type="evidence" value="ECO:0007669"/>
    <property type="project" value="UniProtKB-KW"/>
</dbReference>
<comment type="function">
    <text evidence="11">Regulatory subunit of the condensin complex, a complex required for conversion of interphase chromatin into mitotic-like condense chromosomes.</text>
</comment>
<dbReference type="OrthoDB" id="362021at2759"/>
<comment type="similarity">
    <text evidence="3 11">Belongs to the CND2 (condensin subunit 2) family.</text>
</comment>
<dbReference type="PANTHER" id="PTHR13108:SF9">
    <property type="entry name" value="CONDENSIN COMPLEX SUBUNIT 2"/>
    <property type="match status" value="1"/>
</dbReference>
<keyword evidence="8 11" id="KW-0498">Mitosis</keyword>
<evidence type="ECO:0000256" key="1">
    <source>
        <dbReference type="ARBA" id="ARBA00004286"/>
    </source>
</evidence>
<evidence type="ECO:0000256" key="10">
    <source>
        <dbReference type="ARBA" id="ARBA00023306"/>
    </source>
</evidence>
<sequence length="697" mass="77956">MLKRGNPFTPSPAVVGKKTREYASPTVRTPLRNVTGGKEGLVEETRNPPRTPLNDDEGERRRNRTEIAKNRKQTKKTLMSPAVSTPRANPPSMLTPKGATPLTPSAIMADIAIKPVAAPKLTAEQRNKMFEEWMKIAADNNSWNVSLIDYFSELTFLRDGDSINFQKASCTLDGCVKIYATRVDSVADETGKLLNGLADGSKSKHSITRLIGIESKIDFLEETVDGDESKKQRSNKRPSRAVDTLERSLEALNLKNFDLEFAVDPLFKKMCAEFDESGTRGFLTCTLSLDEKGRLMFDSSEAASLAATQDTETADESMINISRLLETHGRHFSDLENKTVLPSLVDYSFGSVDLGKLDKKLSETVAKLTAMTVNKMDVESDDDVHEDYTAFDEALPLDDGMYDEPTLVDRPAFMDQPAFMEQSAFMDEPSPHYDNPHIQQTTEDTQGFSADTADSFLSYFDSKIQRNWAGPEHWKIQRPSLRRADVKPRVAKKEFVLDFDAAPIDISTLFVKANPVSITLSKSILDERGTKDNLLPDDLNFSSAELLRLFTKPSWTIGKRRVTLQTPEDRPDLIPREVDTAYWADPENTVNFQETTGFPSNAVDSRETAEFAPLDDGGYSDYDEPPMPDVTDTQIGNDLVDTFRPAVISDLQYARRAKKVNVQELKRVLWEEIEALPRNAAGRLSSVLFYLSFASCE</sequence>
<feature type="region of interest" description="Disordered" evidence="12">
    <location>
        <begin position="1"/>
        <end position="96"/>
    </location>
</feature>
<evidence type="ECO:0000256" key="12">
    <source>
        <dbReference type="SAM" id="MobiDB-lite"/>
    </source>
</evidence>